<name>A0A379TN69_SALER</name>
<dbReference type="Proteomes" id="UP000255443">
    <property type="component" value="Unassembled WGS sequence"/>
</dbReference>
<organism evidence="1 2">
    <name type="scientific">Salmonella enterica subsp. arizonae</name>
    <dbReference type="NCBI Taxonomy" id="59203"/>
    <lineage>
        <taxon>Bacteria</taxon>
        <taxon>Pseudomonadati</taxon>
        <taxon>Pseudomonadota</taxon>
        <taxon>Gammaproteobacteria</taxon>
        <taxon>Enterobacterales</taxon>
        <taxon>Enterobacteriaceae</taxon>
        <taxon>Salmonella</taxon>
    </lineage>
</organism>
<sequence>MNSLTYLEWMKHLPKDDGSYTSCECPVCGKKGLSYQYFGFDNSDIGWKVIWCETCKSGVKVSRTKIPEGASRLIDFQEQECFFETKPALKLFVRVASKKAPHKVRGFNKLC</sequence>
<proteinExistence type="predicted"/>
<dbReference type="EMBL" id="UGXC01000003">
    <property type="protein sequence ID" value="SUG51894.1"/>
    <property type="molecule type" value="Genomic_DNA"/>
</dbReference>
<accession>A0A379TN69</accession>
<dbReference type="AlphaFoldDB" id="A0A379TN69"/>
<reference evidence="1 2" key="1">
    <citation type="submission" date="2018-06" db="EMBL/GenBank/DDBJ databases">
        <authorList>
            <consortium name="Pathogen Informatics"/>
            <person name="Doyle S."/>
        </authorList>
    </citation>
    <scope>NUCLEOTIDE SEQUENCE [LARGE SCALE GENOMIC DNA]</scope>
    <source>
        <strain evidence="1 2">NCTC7303</strain>
    </source>
</reference>
<evidence type="ECO:0000313" key="1">
    <source>
        <dbReference type="EMBL" id="SUG51894.1"/>
    </source>
</evidence>
<evidence type="ECO:0000313" key="2">
    <source>
        <dbReference type="Proteomes" id="UP000255443"/>
    </source>
</evidence>
<gene>
    <name evidence="1" type="ORF">NCTC7303_04274</name>
</gene>
<protein>
    <submittedName>
        <fullName evidence="1">Uncharacterized protein</fullName>
    </submittedName>
</protein>